<name>A0A5B7BLW9_DAVIN</name>
<protein>
    <submittedName>
        <fullName evidence="1">Putative cysteine protease</fullName>
        <ecNumber evidence="1">3.4.22.41</ecNumber>
    </submittedName>
</protein>
<dbReference type="EMBL" id="GHES01038607">
    <property type="protein sequence ID" value="MPA69166.1"/>
    <property type="molecule type" value="Transcribed_RNA"/>
</dbReference>
<dbReference type="AlphaFoldDB" id="A0A5B7BLW9"/>
<reference evidence="1" key="1">
    <citation type="submission" date="2019-08" db="EMBL/GenBank/DDBJ databases">
        <title>Reference gene set and small RNA set construction with multiple tissues from Davidia involucrata Baill.</title>
        <authorList>
            <person name="Yang H."/>
            <person name="Zhou C."/>
            <person name="Li G."/>
            <person name="Wang J."/>
            <person name="Gao P."/>
            <person name="Wang M."/>
            <person name="Wang R."/>
            <person name="Zhao Y."/>
        </authorList>
    </citation>
    <scope>NUCLEOTIDE SEQUENCE</scope>
    <source>
        <tissue evidence="1">Mixed with DoveR01_LX</tissue>
    </source>
</reference>
<keyword evidence="1" id="KW-0378">Hydrolase</keyword>
<evidence type="ECO:0000313" key="1">
    <source>
        <dbReference type="EMBL" id="MPA69166.1"/>
    </source>
</evidence>
<dbReference type="EC" id="3.4.22.41" evidence="1"/>
<keyword evidence="1" id="KW-0645">Protease</keyword>
<dbReference type="GO" id="GO:0006508">
    <property type="term" value="P:proteolysis"/>
    <property type="evidence" value="ECO:0007669"/>
    <property type="project" value="UniProtKB-KW"/>
</dbReference>
<gene>
    <name evidence="1" type="ORF">Din_038607</name>
</gene>
<proteinExistence type="predicted"/>
<dbReference type="GO" id="GO:0004197">
    <property type="term" value="F:cysteine-type endopeptidase activity"/>
    <property type="evidence" value="ECO:0007669"/>
    <property type="project" value="UniProtKB-EC"/>
</dbReference>
<sequence length="119" mass="14418">MLIEDESVGNRHIGQIFDKKELVILLQFEPTKKKNKPDIFLLFCEPFMEKMLFGKHNTLHFKTTSIHEWKGEQQWFIGHELFFFAWMQWLSMQFSCRHMLGEFHAHTYARSSWIMGCCW</sequence>
<organism evidence="1">
    <name type="scientific">Davidia involucrata</name>
    <name type="common">Dove tree</name>
    <dbReference type="NCBI Taxonomy" id="16924"/>
    <lineage>
        <taxon>Eukaryota</taxon>
        <taxon>Viridiplantae</taxon>
        <taxon>Streptophyta</taxon>
        <taxon>Embryophyta</taxon>
        <taxon>Tracheophyta</taxon>
        <taxon>Spermatophyta</taxon>
        <taxon>Magnoliopsida</taxon>
        <taxon>eudicotyledons</taxon>
        <taxon>Gunneridae</taxon>
        <taxon>Pentapetalae</taxon>
        <taxon>asterids</taxon>
        <taxon>Cornales</taxon>
        <taxon>Nyssaceae</taxon>
        <taxon>Davidia</taxon>
    </lineage>
</organism>
<accession>A0A5B7BLW9</accession>